<accession>A0A2S6GCP2</accession>
<evidence type="ECO:0000313" key="1">
    <source>
        <dbReference type="EMBL" id="PPK62574.1"/>
    </source>
</evidence>
<dbReference type="AlphaFoldDB" id="A0A2S6GCP2"/>
<dbReference type="EMBL" id="PTIX01000034">
    <property type="protein sequence ID" value="PPK62574.1"/>
    <property type="molecule type" value="Genomic_DNA"/>
</dbReference>
<sequence length="127" mass="13903">MAHVWDTMTDMIASARDHLARYPALSIGSVGVSATDLGPRQVEVYVPTGAHAEVCAHLLAWWDSLDDTSLLLKVGDDPEDARVLLYGRLVDGIAITVVGLVEEDALDGVLDDQFGEWVLHWLREHAV</sequence>
<reference evidence="1 2" key="1">
    <citation type="submission" date="2018-02" db="EMBL/GenBank/DDBJ databases">
        <title>Genomic Encyclopedia of Archaeal and Bacterial Type Strains, Phase II (KMG-II): from individual species to whole genera.</title>
        <authorList>
            <person name="Goeker M."/>
        </authorList>
    </citation>
    <scope>NUCLEOTIDE SEQUENCE [LARGE SCALE GENOMIC DNA]</scope>
    <source>
        <strain evidence="1 2">YU 961-1</strain>
    </source>
</reference>
<protein>
    <submittedName>
        <fullName evidence="1">Uncharacterized protein</fullName>
    </submittedName>
</protein>
<gene>
    <name evidence="1" type="ORF">CLV40_13436</name>
</gene>
<keyword evidence="2" id="KW-1185">Reference proteome</keyword>
<evidence type="ECO:0000313" key="2">
    <source>
        <dbReference type="Proteomes" id="UP000239203"/>
    </source>
</evidence>
<proteinExistence type="predicted"/>
<dbReference type="Proteomes" id="UP000239203">
    <property type="component" value="Unassembled WGS sequence"/>
</dbReference>
<comment type="caution">
    <text evidence="1">The sequence shown here is derived from an EMBL/GenBank/DDBJ whole genome shotgun (WGS) entry which is preliminary data.</text>
</comment>
<name>A0A2S6GCP2_9PSEU</name>
<organism evidence="1 2">
    <name type="scientific">Actinokineospora auranticolor</name>
    <dbReference type="NCBI Taxonomy" id="155976"/>
    <lineage>
        <taxon>Bacteria</taxon>
        <taxon>Bacillati</taxon>
        <taxon>Actinomycetota</taxon>
        <taxon>Actinomycetes</taxon>
        <taxon>Pseudonocardiales</taxon>
        <taxon>Pseudonocardiaceae</taxon>
        <taxon>Actinokineospora</taxon>
    </lineage>
</organism>